<accession>A0A1B6PDZ6</accession>
<feature type="compositionally biased region" description="Polar residues" evidence="1">
    <location>
        <begin position="53"/>
        <end position="62"/>
    </location>
</feature>
<protein>
    <submittedName>
        <fullName evidence="2">Uncharacterized protein</fullName>
    </submittedName>
</protein>
<feature type="region of interest" description="Disordered" evidence="1">
    <location>
        <begin position="40"/>
        <end position="62"/>
    </location>
</feature>
<dbReference type="AlphaFoldDB" id="A0A1B6PDZ6"/>
<name>A0A1B6PDZ6_SORBI</name>
<reference evidence="3" key="2">
    <citation type="journal article" date="2018" name="Plant J.">
        <title>The Sorghum bicolor reference genome: improved assembly, gene annotations, a transcriptome atlas, and signatures of genome organization.</title>
        <authorList>
            <person name="McCormick R.F."/>
            <person name="Truong S.K."/>
            <person name="Sreedasyam A."/>
            <person name="Jenkins J."/>
            <person name="Shu S."/>
            <person name="Sims D."/>
            <person name="Kennedy M."/>
            <person name="Amirebrahimi M."/>
            <person name="Weers B.D."/>
            <person name="McKinley B."/>
            <person name="Mattison A."/>
            <person name="Morishige D.T."/>
            <person name="Grimwood J."/>
            <person name="Schmutz J."/>
            <person name="Mullet J.E."/>
        </authorList>
    </citation>
    <scope>NUCLEOTIDE SEQUENCE [LARGE SCALE GENOMIC DNA]</scope>
    <source>
        <strain evidence="3">cv. BTx623</strain>
    </source>
</reference>
<evidence type="ECO:0000313" key="2">
    <source>
        <dbReference type="EMBL" id="KXG23921.1"/>
    </source>
</evidence>
<evidence type="ECO:0000256" key="1">
    <source>
        <dbReference type="SAM" id="MobiDB-lite"/>
    </source>
</evidence>
<dbReference type="Gramene" id="KXG23921">
    <property type="protein sequence ID" value="KXG23921"/>
    <property type="gene ID" value="SORBI_3008G159200"/>
</dbReference>
<dbReference type="Proteomes" id="UP000000768">
    <property type="component" value="Chromosome 8"/>
</dbReference>
<reference evidence="2 3" key="1">
    <citation type="journal article" date="2009" name="Nature">
        <title>The Sorghum bicolor genome and the diversification of grasses.</title>
        <authorList>
            <person name="Paterson A.H."/>
            <person name="Bowers J.E."/>
            <person name="Bruggmann R."/>
            <person name="Dubchak I."/>
            <person name="Grimwood J."/>
            <person name="Gundlach H."/>
            <person name="Haberer G."/>
            <person name="Hellsten U."/>
            <person name="Mitros T."/>
            <person name="Poliakov A."/>
            <person name="Schmutz J."/>
            <person name="Spannagl M."/>
            <person name="Tang H."/>
            <person name="Wang X."/>
            <person name="Wicker T."/>
            <person name="Bharti A.K."/>
            <person name="Chapman J."/>
            <person name="Feltus F.A."/>
            <person name="Gowik U."/>
            <person name="Grigoriev I.V."/>
            <person name="Lyons E."/>
            <person name="Maher C.A."/>
            <person name="Martis M."/>
            <person name="Narechania A."/>
            <person name="Otillar R.P."/>
            <person name="Penning B.W."/>
            <person name="Salamov A.A."/>
            <person name="Wang Y."/>
            <person name="Zhang L."/>
            <person name="Carpita N.C."/>
            <person name="Freeling M."/>
            <person name="Gingle A.R."/>
            <person name="Hash C.T."/>
            <person name="Keller B."/>
            <person name="Klein P."/>
            <person name="Kresovich S."/>
            <person name="McCann M.C."/>
            <person name="Ming R."/>
            <person name="Peterson D.G."/>
            <person name="Mehboob-ur-Rahman"/>
            <person name="Ware D."/>
            <person name="Westhoff P."/>
            <person name="Mayer K.F."/>
            <person name="Messing J."/>
            <person name="Rokhsar D.S."/>
        </authorList>
    </citation>
    <scope>NUCLEOTIDE SEQUENCE [LARGE SCALE GENOMIC DNA]</scope>
    <source>
        <strain evidence="3">cv. BTx623</strain>
    </source>
</reference>
<sequence>MTTRPRLQSLWPHRPDSPWPGSSRMLAGVAARRARSCPAPVPALHGPRHVRVGSSQTPCPGTINSGATSSVLHQSLRWRSTPWTTRSFNSASVFLVHSLYRTAC</sequence>
<dbReference type="EMBL" id="CM000767">
    <property type="protein sequence ID" value="KXG23921.1"/>
    <property type="molecule type" value="Genomic_DNA"/>
</dbReference>
<keyword evidence="3" id="KW-1185">Reference proteome</keyword>
<organism evidence="2 3">
    <name type="scientific">Sorghum bicolor</name>
    <name type="common">Sorghum</name>
    <name type="synonym">Sorghum vulgare</name>
    <dbReference type="NCBI Taxonomy" id="4558"/>
    <lineage>
        <taxon>Eukaryota</taxon>
        <taxon>Viridiplantae</taxon>
        <taxon>Streptophyta</taxon>
        <taxon>Embryophyta</taxon>
        <taxon>Tracheophyta</taxon>
        <taxon>Spermatophyta</taxon>
        <taxon>Magnoliopsida</taxon>
        <taxon>Liliopsida</taxon>
        <taxon>Poales</taxon>
        <taxon>Poaceae</taxon>
        <taxon>PACMAD clade</taxon>
        <taxon>Panicoideae</taxon>
        <taxon>Andropogonodae</taxon>
        <taxon>Andropogoneae</taxon>
        <taxon>Sorghinae</taxon>
        <taxon>Sorghum</taxon>
    </lineage>
</organism>
<proteinExistence type="predicted"/>
<dbReference type="InParanoid" id="A0A1B6PDZ6"/>
<evidence type="ECO:0000313" key="3">
    <source>
        <dbReference type="Proteomes" id="UP000000768"/>
    </source>
</evidence>
<gene>
    <name evidence="2" type="ORF">SORBI_3008G159200</name>
</gene>